<dbReference type="Proteomes" id="UP000016426">
    <property type="component" value="Unassembled WGS sequence"/>
</dbReference>
<reference evidence="1 2" key="1">
    <citation type="journal article" date="2013" name="Genome Announc.">
        <title>Genome Sequence of the Pigment-Producing Bacterium Pseudogulbenkiania ferrooxidans, Isolated from Loktak Lake.</title>
        <authorList>
            <person name="Puranik S."/>
            <person name="Talkal R."/>
            <person name="Qureshi A."/>
            <person name="Khardenavis A."/>
            <person name="Kapley A."/>
            <person name="Purohit H.J."/>
        </authorList>
    </citation>
    <scope>NUCLEOTIDE SEQUENCE [LARGE SCALE GENOMIC DNA]</scope>
    <source>
        <strain evidence="1 2">EGD-HP2</strain>
    </source>
</reference>
<organism evidence="1 2">
    <name type="scientific">Pseudogulbenkiania ferrooxidans EGD-HP2</name>
    <dbReference type="NCBI Taxonomy" id="1388764"/>
    <lineage>
        <taxon>Bacteria</taxon>
        <taxon>Pseudomonadati</taxon>
        <taxon>Pseudomonadota</taxon>
        <taxon>Betaproteobacteria</taxon>
        <taxon>Neisseriales</taxon>
        <taxon>Chromobacteriaceae</taxon>
        <taxon>Pseudogulbenkiania</taxon>
    </lineage>
</organism>
<protein>
    <submittedName>
        <fullName evidence="1">Uncharacterized protein</fullName>
    </submittedName>
</protein>
<keyword evidence="2" id="KW-1185">Reference proteome</keyword>
<proteinExistence type="predicted"/>
<evidence type="ECO:0000313" key="2">
    <source>
        <dbReference type="Proteomes" id="UP000016426"/>
    </source>
</evidence>
<dbReference type="EMBL" id="AVPH01000223">
    <property type="protein sequence ID" value="ERE07109.1"/>
    <property type="molecule type" value="Genomic_DNA"/>
</dbReference>
<name>A0ABN0N7B4_9NEIS</name>
<accession>A0ABN0N7B4</accession>
<gene>
    <name evidence="1" type="ORF">O166_01135</name>
</gene>
<comment type="caution">
    <text evidence="1">The sequence shown here is derived from an EMBL/GenBank/DDBJ whole genome shotgun (WGS) entry which is preliminary data.</text>
</comment>
<sequence>MPILHGGGHLRLKMETCRFQRRDIRLYVVESGQSQYDVDDGFGGEAWHGGAVDVFDRAGVG</sequence>
<evidence type="ECO:0000313" key="1">
    <source>
        <dbReference type="EMBL" id="ERE07109.1"/>
    </source>
</evidence>